<organism evidence="3 4">
    <name type="scientific">Oldenlandia corymbosa var. corymbosa</name>
    <dbReference type="NCBI Taxonomy" id="529605"/>
    <lineage>
        <taxon>Eukaryota</taxon>
        <taxon>Viridiplantae</taxon>
        <taxon>Streptophyta</taxon>
        <taxon>Embryophyta</taxon>
        <taxon>Tracheophyta</taxon>
        <taxon>Spermatophyta</taxon>
        <taxon>Magnoliopsida</taxon>
        <taxon>eudicotyledons</taxon>
        <taxon>Gunneridae</taxon>
        <taxon>Pentapetalae</taxon>
        <taxon>asterids</taxon>
        <taxon>lamiids</taxon>
        <taxon>Gentianales</taxon>
        <taxon>Rubiaceae</taxon>
        <taxon>Rubioideae</taxon>
        <taxon>Spermacoceae</taxon>
        <taxon>Hedyotis-Oldenlandia complex</taxon>
        <taxon>Oldenlandia</taxon>
    </lineage>
</organism>
<evidence type="ECO:0000256" key="2">
    <source>
        <dbReference type="SAM" id="MobiDB-lite"/>
    </source>
</evidence>
<dbReference type="EMBL" id="OX459118">
    <property type="protein sequence ID" value="CAI9087138.1"/>
    <property type="molecule type" value="Genomic_DNA"/>
</dbReference>
<dbReference type="AlphaFoldDB" id="A0AAV1BW69"/>
<name>A0AAV1BW69_OLDCO</name>
<dbReference type="Proteomes" id="UP001161247">
    <property type="component" value="Chromosome 1"/>
</dbReference>
<keyword evidence="1" id="KW-0175">Coiled coil</keyword>
<feature type="compositionally biased region" description="Low complexity" evidence="2">
    <location>
        <begin position="28"/>
        <end position="37"/>
    </location>
</feature>
<feature type="region of interest" description="Disordered" evidence="2">
    <location>
        <begin position="1"/>
        <end position="37"/>
    </location>
</feature>
<dbReference type="PANTHER" id="PTHR35493">
    <property type="entry name" value="STRUCTURAL MAINTENANCE OF CHROMOSOMES PROTEIN"/>
    <property type="match status" value="1"/>
</dbReference>
<evidence type="ECO:0000256" key="1">
    <source>
        <dbReference type="SAM" id="Coils"/>
    </source>
</evidence>
<evidence type="ECO:0000313" key="4">
    <source>
        <dbReference type="Proteomes" id="UP001161247"/>
    </source>
</evidence>
<feature type="compositionally biased region" description="Low complexity" evidence="2">
    <location>
        <begin position="1"/>
        <end position="21"/>
    </location>
</feature>
<accession>A0AAV1BW69</accession>
<keyword evidence="4" id="KW-1185">Reference proteome</keyword>
<proteinExistence type="predicted"/>
<feature type="coiled-coil region" evidence="1">
    <location>
        <begin position="165"/>
        <end position="234"/>
    </location>
</feature>
<reference evidence="3" key="1">
    <citation type="submission" date="2023-03" db="EMBL/GenBank/DDBJ databases">
        <authorList>
            <person name="Julca I."/>
        </authorList>
    </citation>
    <scope>NUCLEOTIDE SEQUENCE</scope>
</reference>
<protein>
    <submittedName>
        <fullName evidence="3">OLC1v1021132C1</fullName>
    </submittedName>
</protein>
<sequence length="395" mass="43686">MASRIKPSSSSRYNNKSPSSSTDTLFHNNPISNSSSSKAIIKTRTAAATNANNFGSMVKKFMETRSGSAHSSRKPNKGFANEPLKLTVAADFLAEDLKKTGLSGTKKATPLGALHKKLFKGGGKKENEERKALTEVKGNNTRTLAMVLRSERELLNLTKDQESQISELKLLLDDKDREVEKLKDLCLKQREEIQSLKSAVLFPDMMNSHVQELLEKQGSELKQAKLLIPNLQKQVSSLTGQLQCLADDLAEVKADKYSLRGCSFDNHSSPRTPPTYEQDEATNSLEFSSGDQTTPGSPDDLFIKDLNPCLTPYYTTKSKGFEESDFLDDDEGLFGRNSQTGHQQFGLTSCSRKLSKSSNCRQCPSSASSCSSVHAARRSDESRINYARPTCHRHF</sequence>
<dbReference type="PANTHER" id="PTHR35493:SF1">
    <property type="entry name" value="STRUCTURAL MAINTENANCE OF CHROMOSOMES PROTEIN"/>
    <property type="match status" value="1"/>
</dbReference>
<gene>
    <name evidence="3" type="ORF">OLC1_LOCUS45</name>
</gene>
<evidence type="ECO:0000313" key="3">
    <source>
        <dbReference type="EMBL" id="CAI9087138.1"/>
    </source>
</evidence>